<dbReference type="InterPro" id="IPR007780">
    <property type="entry name" value="NAD_Glu_DH_bac"/>
</dbReference>
<feature type="domain" description="NAD-glutamate dehydrogenase catalytic" evidence="2">
    <location>
        <begin position="730"/>
        <end position="1226"/>
    </location>
</feature>
<name>A0A1M7ZGX1_9HYPH</name>
<dbReference type="Pfam" id="PF21078">
    <property type="entry name" value="GDH_HM3"/>
    <property type="match status" value="1"/>
</dbReference>
<evidence type="ECO:0000259" key="4">
    <source>
        <dbReference type="Pfam" id="PF21075"/>
    </source>
</evidence>
<dbReference type="InterPro" id="IPR049062">
    <property type="entry name" value="NAD_Glu_DH_ACT2"/>
</dbReference>
<dbReference type="InterPro" id="IPR048381">
    <property type="entry name" value="GDH_C"/>
</dbReference>
<dbReference type="PIRSF" id="PIRSF036761">
    <property type="entry name" value="GDH_Mll4104"/>
    <property type="match status" value="1"/>
</dbReference>
<dbReference type="PANTHER" id="PTHR43403">
    <property type="entry name" value="NAD-SPECIFIC GLUTAMATE DEHYDROGENASE"/>
    <property type="match status" value="1"/>
</dbReference>
<sequence length="1607" mass="174741">MLDRYEGEKAVIVAAEDRLRTEADGAVRALFARAVFSKAAEEDLAGYDGDDLAVLADEAWRAFAERTPGAHRIRFSEHRLTGSANRPITVVEILNDDMPFLLDSVMGELQDQGVELLLVSHPILAVERDGDGRLVRFAGLADPEETTPALRNESLITLHVGRLDEDEREKLAVGLNHTLTDVRRAVADEVAMRTRLKAVLVDWRAAPPASIDPEVLEEANAFVEWLNDDNFVLLGMRDYAFVGGSGEEHMERREDSSLGVLRDLDMMVLGRDASLLAAAPQIRAFLRRPDPLIVTKADLRARVHRRAFMDYVGLKLFSATGELTGEVRLVGLFTRPAYTRPIRQIPLIRRKAETVLRLADLDPRSHSGKALAAALETYPRDELFQIEAETLYGFGLKIVELGERPRIRVLARRDEFNRFVSVIVYVPRERYSSDAVARIGAALAEACGGAVSNVALEFPEGSLARLFFTIGGLGAEVAEIDATALEGTVAGIVRTWEDDLREAAEQAAPDAGTGALTARYAAGFEPGYRVFYSAETAVADIAVLQRLSEDRPTAIDFLHRASDPATQVTLRLFQLARPIPLSRRVPILEDMGFRVIDERTFRVAPPDLSSPVFLHDMTLERADGGIIDTEALGGAAEALFMAVWQNRAESDGYNALLLSAGLGWRDIAVLRAFSRYLRQIRIPYSQDYMWGALGRSPAIAALIVRQFHARFDPDRDGSTRAEDVAGIGREIEAALEAVTSLDDDRIIRHFANVVAAIVRTNFFMIGADGQPLETLVFKLDSHAVDGLPAPKPFREIWVYSPRVEGIHLRFGKVARGGLRWSDRPQDFRTEVLGLVKAQQVKNAVIVPVGAKGGFVPKWLPPASAGRDAVFQEGTEAYKIFVSSLISLTDNLVGDSVVPPPRVVRYDEDDPYLVVAADKGTATFSDTANAIAEGRGFWLGDAFASGGSAGYDHKKMGITARGAWEAVKRHFREMNVDIQTTPFTVAGVGDMSGDVFGNGMLLSKHIRLVAAFDHRDIFLDPNPDTAASHAERQRLFDLPRSSWTDYNKQLISAGGGVFSRQLKSIPLSPEVQALLGLAQDHATPQEVMTAILSAKVDLLWFGGIGTYIRASTETDADAGDRANDAIRIPAARIGAKVVGEGANLGVTQRGRIEAARRGVRLNSDAIDNSAGVNTSDVEVNIKIALSTPVNDGRLDRRGRDALLAEMTDDVARLVLANNYRQPLTLSLTERLGLADTGFQQRLMQSLESRGLLDRAVEYLPDDATIAERVRAGEGLARPELAVLLAYGKLSLYEDLLHSATPDDPYLGRDLFDYFPKPLREGYPDAVASHRLRREIIATILANDIINRGGPSFAVRLADETGADVATIASAFAAAFDSFRLGELYADIDALDNRIDGKLQLDLYAAVAEIVMSRTVWFIRNVDFKEGLESIVGRFREGIDALAASLDTALPAEFVQMKAGAASALAEKGVPSALALRVAALRALVLAPDAVAVAARVGRPVTEVGGVLFTVALRLKIEALAGRAGAIPVGDYYERLALDRALDRIGTAVRAIAADIVATDSGEGAVDRWLAANPSAGRIRQAVDEIAATDMTVAKLTVAAGLIGDLARR</sequence>
<feature type="domain" description="NAD-glutamate dehydrogenase ACT3" evidence="6">
    <location>
        <begin position="553"/>
        <end position="630"/>
    </location>
</feature>
<dbReference type="Pfam" id="PF21076">
    <property type="entry name" value="GDH_ACT2"/>
    <property type="match status" value="1"/>
</dbReference>
<dbReference type="GO" id="GO:0006538">
    <property type="term" value="P:L-glutamate catabolic process"/>
    <property type="evidence" value="ECO:0007669"/>
    <property type="project" value="InterPro"/>
</dbReference>
<dbReference type="InterPro" id="IPR049056">
    <property type="entry name" value="NAD_Glu_DH_HM3"/>
</dbReference>
<evidence type="ECO:0000256" key="1">
    <source>
        <dbReference type="ARBA" id="ARBA00023002"/>
    </source>
</evidence>
<organism evidence="7 8">
    <name type="scientific">Pseudoxanthobacter soli DSM 19599</name>
    <dbReference type="NCBI Taxonomy" id="1123029"/>
    <lineage>
        <taxon>Bacteria</taxon>
        <taxon>Pseudomonadati</taxon>
        <taxon>Pseudomonadota</taxon>
        <taxon>Alphaproteobacteria</taxon>
        <taxon>Hyphomicrobiales</taxon>
        <taxon>Segnochrobactraceae</taxon>
        <taxon>Pseudoxanthobacter</taxon>
    </lineage>
</organism>
<dbReference type="InterPro" id="IPR024727">
    <property type="entry name" value="NAD_Glu_DH_N_ACT1"/>
</dbReference>
<dbReference type="Pfam" id="PF21073">
    <property type="entry name" value="GDH_HM1"/>
    <property type="match status" value="1"/>
</dbReference>
<dbReference type="Pfam" id="PF21079">
    <property type="entry name" value="GDH_HM2"/>
    <property type="match status" value="1"/>
</dbReference>
<feature type="domain" description="NAD-glutamate dehydrogenase N-terminal ACT1" evidence="4">
    <location>
        <begin position="31"/>
        <end position="172"/>
    </location>
</feature>
<dbReference type="RefSeq" id="WP_073627452.1">
    <property type="nucleotide sequence ID" value="NZ_FRXO01000003.1"/>
</dbReference>
<dbReference type="InterPro" id="IPR046346">
    <property type="entry name" value="Aminoacid_DH-like_N_sf"/>
</dbReference>
<dbReference type="Gene3D" id="3.40.50.720">
    <property type="entry name" value="NAD(P)-binding Rossmann-like Domain"/>
    <property type="match status" value="1"/>
</dbReference>
<evidence type="ECO:0000313" key="8">
    <source>
        <dbReference type="Proteomes" id="UP000186406"/>
    </source>
</evidence>
<dbReference type="InterPro" id="IPR028971">
    <property type="entry name" value="NAD-GDH_cat"/>
</dbReference>
<evidence type="ECO:0000313" key="7">
    <source>
        <dbReference type="EMBL" id="SHO64155.1"/>
    </source>
</evidence>
<proteinExistence type="predicted"/>
<dbReference type="Pfam" id="PF21074">
    <property type="entry name" value="GDH_C"/>
    <property type="match status" value="1"/>
</dbReference>
<dbReference type="PANTHER" id="PTHR43403:SF1">
    <property type="entry name" value="NAD-SPECIFIC GLUTAMATE DEHYDROGENASE"/>
    <property type="match status" value="1"/>
</dbReference>
<feature type="domain" description="NAD-glutamate dehydrogenase ACT2" evidence="5">
    <location>
        <begin position="408"/>
        <end position="497"/>
    </location>
</feature>
<keyword evidence="8" id="KW-1185">Reference proteome</keyword>
<dbReference type="Proteomes" id="UP000186406">
    <property type="component" value="Unassembled WGS sequence"/>
</dbReference>
<evidence type="ECO:0000259" key="6">
    <source>
        <dbReference type="Pfam" id="PF21077"/>
    </source>
</evidence>
<dbReference type="STRING" id="1123029.SAMN02745172_01613"/>
<dbReference type="EMBL" id="FRXO01000003">
    <property type="protein sequence ID" value="SHO64155.1"/>
    <property type="molecule type" value="Genomic_DNA"/>
</dbReference>
<reference evidence="7 8" key="1">
    <citation type="submission" date="2016-12" db="EMBL/GenBank/DDBJ databases">
        <authorList>
            <person name="Song W.-J."/>
            <person name="Kurnit D.M."/>
        </authorList>
    </citation>
    <scope>NUCLEOTIDE SEQUENCE [LARGE SCALE GENOMIC DNA]</scope>
    <source>
        <strain evidence="7 8">DSM 19599</strain>
    </source>
</reference>
<dbReference type="SUPFAM" id="SSF53223">
    <property type="entry name" value="Aminoacid dehydrogenase-like, N-terminal domain"/>
    <property type="match status" value="1"/>
</dbReference>
<accession>A0A1M7ZGX1</accession>
<keyword evidence="1" id="KW-0560">Oxidoreductase</keyword>
<dbReference type="SUPFAM" id="SSF51735">
    <property type="entry name" value="NAD(P)-binding Rossmann-fold domains"/>
    <property type="match status" value="1"/>
</dbReference>
<protein>
    <submittedName>
        <fullName evidence="7">Glutamate dehydrogenase</fullName>
    </submittedName>
</protein>
<dbReference type="GO" id="GO:0004069">
    <property type="term" value="F:L-aspartate:2-oxoglutarate aminotransferase activity"/>
    <property type="evidence" value="ECO:0007669"/>
    <property type="project" value="InterPro"/>
</dbReference>
<dbReference type="InterPro" id="IPR049059">
    <property type="entry name" value="NAD_Glu_DH_HM1"/>
</dbReference>
<dbReference type="GO" id="GO:0004352">
    <property type="term" value="F:glutamate dehydrogenase (NAD+) activity"/>
    <property type="evidence" value="ECO:0007669"/>
    <property type="project" value="InterPro"/>
</dbReference>
<dbReference type="OrthoDB" id="9758052at2"/>
<dbReference type="InterPro" id="IPR049058">
    <property type="entry name" value="NAD_Glu_DH_HM2"/>
</dbReference>
<evidence type="ECO:0000259" key="2">
    <source>
        <dbReference type="Pfam" id="PF05088"/>
    </source>
</evidence>
<dbReference type="Pfam" id="PF21077">
    <property type="entry name" value="GDH_ACT3"/>
    <property type="match status" value="1"/>
</dbReference>
<dbReference type="Pfam" id="PF05088">
    <property type="entry name" value="Bac_GDH_CD"/>
    <property type="match status" value="1"/>
</dbReference>
<dbReference type="Pfam" id="PF21075">
    <property type="entry name" value="GDH_ACT1"/>
    <property type="match status" value="1"/>
</dbReference>
<evidence type="ECO:0000259" key="3">
    <source>
        <dbReference type="Pfam" id="PF21074"/>
    </source>
</evidence>
<feature type="domain" description="NAD-specific glutamate dehydrogenase C-terminal" evidence="3">
    <location>
        <begin position="1271"/>
        <end position="1599"/>
    </location>
</feature>
<evidence type="ECO:0000259" key="5">
    <source>
        <dbReference type="Pfam" id="PF21076"/>
    </source>
</evidence>
<dbReference type="InterPro" id="IPR036291">
    <property type="entry name" value="NAD(P)-bd_dom_sf"/>
</dbReference>
<gene>
    <name evidence="7" type="ORF">SAMN02745172_01613</name>
</gene>
<dbReference type="InterPro" id="IPR049064">
    <property type="entry name" value="NAD_Glu_DH_ACT3"/>
</dbReference>